<keyword evidence="5" id="KW-0813">Transport</keyword>
<dbReference type="AlphaFoldDB" id="A0A097R6D4"/>
<feature type="transmembrane region" description="Helical" evidence="12">
    <location>
        <begin position="332"/>
        <end position="355"/>
    </location>
</feature>
<evidence type="ECO:0000256" key="3">
    <source>
        <dbReference type="ARBA" id="ARBA00010503"/>
    </source>
</evidence>
<comment type="similarity">
    <text evidence="3">Belongs to the amino acid-polyamine-organocation (APC) superfamily. Glutamate:GABA antiporter (GGA) (TC 2.A.3.7) family.</text>
</comment>
<feature type="transmembrane region" description="Helical" evidence="12">
    <location>
        <begin position="160"/>
        <end position="180"/>
    </location>
</feature>
<dbReference type="InterPro" id="IPR004759">
    <property type="entry name" value="Glu_antiport"/>
</dbReference>
<feature type="transmembrane region" description="Helical" evidence="12">
    <location>
        <begin position="87"/>
        <end position="111"/>
    </location>
</feature>
<evidence type="ECO:0000256" key="8">
    <source>
        <dbReference type="ARBA" id="ARBA00022692"/>
    </source>
</evidence>
<evidence type="ECO:0000256" key="9">
    <source>
        <dbReference type="ARBA" id="ARBA00022970"/>
    </source>
</evidence>
<reference evidence="13 14" key="1">
    <citation type="journal article" date="2014" name="Gut Pathog.">
        <title>Gene clusters of Hafnia alvei strain FB1 important in survival and pathogenesis: a draft genome perspective.</title>
        <authorList>
            <person name="Tan J.Y."/>
            <person name="Yin W.F."/>
            <person name="Chan K.G."/>
        </authorList>
    </citation>
    <scope>NUCLEOTIDE SEQUENCE [LARGE SCALE GENOMIC DNA]</scope>
    <source>
        <strain evidence="13 14">FB1</strain>
    </source>
</reference>
<dbReference type="InterPro" id="IPR050367">
    <property type="entry name" value="APC_superfamily"/>
</dbReference>
<dbReference type="NCBIfam" id="TIGR00910">
    <property type="entry name" value="2A0307_GadC"/>
    <property type="match status" value="1"/>
</dbReference>
<evidence type="ECO:0000256" key="5">
    <source>
        <dbReference type="ARBA" id="ARBA00022448"/>
    </source>
</evidence>
<evidence type="ECO:0000256" key="4">
    <source>
        <dbReference type="ARBA" id="ARBA00018235"/>
    </source>
</evidence>
<feature type="transmembrane region" description="Helical" evidence="12">
    <location>
        <begin position="131"/>
        <end position="148"/>
    </location>
</feature>
<dbReference type="PIRSF" id="PIRSF006060">
    <property type="entry name" value="AA_transporter"/>
    <property type="match status" value="1"/>
</dbReference>
<comment type="catalytic activity">
    <reaction evidence="1">
        <text>4-aminobutanoate(in) + L-glutamate(out) = 4-aminobutanoate(out) + L-glutamate(in)</text>
        <dbReference type="Rhea" id="RHEA:28919"/>
        <dbReference type="ChEBI" id="CHEBI:29985"/>
        <dbReference type="ChEBI" id="CHEBI:59888"/>
    </reaction>
</comment>
<feature type="transmembrane region" description="Helical" evidence="12">
    <location>
        <begin position="367"/>
        <end position="390"/>
    </location>
</feature>
<dbReference type="PANTHER" id="PTHR42770:SF15">
    <property type="entry name" value="GLUTAMATE_GAMMA-AMINOBUTYRATE ANTIPORTER-RELATED"/>
    <property type="match status" value="1"/>
</dbReference>
<evidence type="ECO:0000313" key="14">
    <source>
        <dbReference type="Proteomes" id="UP000029986"/>
    </source>
</evidence>
<proteinExistence type="inferred from homology"/>
<dbReference type="Gene3D" id="1.20.1740.10">
    <property type="entry name" value="Amino acid/polyamine transporter I"/>
    <property type="match status" value="1"/>
</dbReference>
<keyword evidence="6" id="KW-0050">Antiport</keyword>
<keyword evidence="10 12" id="KW-1133">Transmembrane helix</keyword>
<feature type="transmembrane region" description="Helical" evidence="12">
    <location>
        <begin position="12"/>
        <end position="30"/>
    </location>
</feature>
<keyword evidence="11 12" id="KW-0472">Membrane</keyword>
<keyword evidence="7" id="KW-1003">Cell membrane</keyword>
<comment type="subcellular location">
    <subcellularLocation>
        <location evidence="2">Cell membrane</location>
        <topology evidence="2">Multi-pass membrane protein</topology>
    </subcellularLocation>
</comment>
<dbReference type="OrthoDB" id="9117841at2"/>
<dbReference type="GO" id="GO:0006865">
    <property type="term" value="P:amino acid transport"/>
    <property type="evidence" value="ECO:0007669"/>
    <property type="project" value="UniProtKB-KW"/>
</dbReference>
<evidence type="ECO:0000256" key="7">
    <source>
        <dbReference type="ARBA" id="ARBA00022475"/>
    </source>
</evidence>
<evidence type="ECO:0000256" key="11">
    <source>
        <dbReference type="ARBA" id="ARBA00023136"/>
    </source>
</evidence>
<name>A0A097R6D4_HAFAL</name>
<dbReference type="HOGENOM" id="CLU_020854_4_0_6"/>
<evidence type="ECO:0000256" key="6">
    <source>
        <dbReference type="ARBA" id="ARBA00022449"/>
    </source>
</evidence>
<dbReference type="eggNOG" id="COG0531">
    <property type="taxonomic scope" value="Bacteria"/>
</dbReference>
<feature type="transmembrane region" description="Helical" evidence="12">
    <location>
        <begin position="411"/>
        <end position="433"/>
    </location>
</feature>
<dbReference type="PATRIC" id="fig|1453496.5.peg.3925"/>
<feature type="transmembrane region" description="Helical" evidence="12">
    <location>
        <begin position="445"/>
        <end position="467"/>
    </location>
</feature>
<organism evidence="13 14">
    <name type="scientific">Hafnia alvei FB1</name>
    <dbReference type="NCBI Taxonomy" id="1453496"/>
    <lineage>
        <taxon>Bacteria</taxon>
        <taxon>Pseudomonadati</taxon>
        <taxon>Pseudomonadota</taxon>
        <taxon>Gammaproteobacteria</taxon>
        <taxon>Enterobacterales</taxon>
        <taxon>Hafniaceae</taxon>
        <taxon>Hafnia</taxon>
    </lineage>
</organism>
<dbReference type="Proteomes" id="UP000029986">
    <property type="component" value="Chromosome"/>
</dbReference>
<evidence type="ECO:0000256" key="1">
    <source>
        <dbReference type="ARBA" id="ARBA00001341"/>
    </source>
</evidence>
<gene>
    <name evidence="13" type="ORF">AT03_19080</name>
</gene>
<keyword evidence="9" id="KW-0029">Amino-acid transport</keyword>
<feature type="transmembrane region" description="Helical" evidence="12">
    <location>
        <begin position="42"/>
        <end position="66"/>
    </location>
</feature>
<feature type="transmembrane region" description="Helical" evidence="12">
    <location>
        <begin position="288"/>
        <end position="311"/>
    </location>
</feature>
<dbReference type="PANTHER" id="PTHR42770">
    <property type="entry name" value="AMINO ACID TRANSPORTER-RELATED"/>
    <property type="match status" value="1"/>
</dbReference>
<keyword evidence="8 12" id="KW-0812">Transmembrane</keyword>
<protein>
    <recommendedName>
        <fullName evidence="4">Glutamate/gamma-aminobutyrate antiporter</fullName>
    </recommendedName>
</protein>
<dbReference type="KEGG" id="hav:AT03_19080"/>
<evidence type="ECO:0000256" key="12">
    <source>
        <dbReference type="SAM" id="Phobius"/>
    </source>
</evidence>
<sequence>MANIKASPVTNQLSLLGFFAITASMVMAVYEYPTFATSGFSLVFFLLLGGILWFIPVGLCAAEMATVEGWEEGGVFTWVSKTLGERWGFAAISFGYLQIAVGFIPMLYFILGALSFILKWPALNEDPITKTIAGLIILWALAITQFSGTKYTARIAKIGFFAGILLPALILVVLAISYLASGAPLQIEMSTTTFFPDFTQIGTLVVFVAFILSYMGVEASATHVNEMKNPGRDYPIAMILLMIAAICLSSIGGLSVASVIPHNDINLSSGVVQTFNVLISHYGPGFEWATRIIAALLMLGVLAEVASWIVGPSRGMFVTAQKGILPKSFAKVNKNGVPVALVISQLAITTIALTILTNTGGGSNMSFLIALSLTVVIYLCSYFMLFLGYIQLIRKQPEKKRAFHIPGGKNFKILIAVVGLVISILAFIVSFFPPSSLPGGEANDVYVELLVVSFLIVLSIPFIVYALHTKKGKTTNATLVPIKSHNAPEGHFFMHPRARSTHHFVVGSEKKIDSK</sequence>
<accession>A0A097R6D4</accession>
<evidence type="ECO:0000313" key="13">
    <source>
        <dbReference type="EMBL" id="AIU74293.1"/>
    </source>
</evidence>
<dbReference type="InterPro" id="IPR002293">
    <property type="entry name" value="AA/rel_permease1"/>
</dbReference>
<dbReference type="EMBL" id="CP009706">
    <property type="protein sequence ID" value="AIU74293.1"/>
    <property type="molecule type" value="Genomic_DNA"/>
</dbReference>
<dbReference type="GO" id="GO:0015297">
    <property type="term" value="F:antiporter activity"/>
    <property type="evidence" value="ECO:0007669"/>
    <property type="project" value="UniProtKB-KW"/>
</dbReference>
<feature type="transmembrane region" description="Helical" evidence="12">
    <location>
        <begin position="238"/>
        <end position="260"/>
    </location>
</feature>
<dbReference type="RefSeq" id="WP_025801097.1">
    <property type="nucleotide sequence ID" value="NZ_CP009706.1"/>
</dbReference>
<feature type="transmembrane region" description="Helical" evidence="12">
    <location>
        <begin position="200"/>
        <end position="217"/>
    </location>
</feature>
<dbReference type="GO" id="GO:0005886">
    <property type="term" value="C:plasma membrane"/>
    <property type="evidence" value="ECO:0007669"/>
    <property type="project" value="UniProtKB-SubCell"/>
</dbReference>
<evidence type="ECO:0000256" key="2">
    <source>
        <dbReference type="ARBA" id="ARBA00004651"/>
    </source>
</evidence>
<evidence type="ECO:0000256" key="10">
    <source>
        <dbReference type="ARBA" id="ARBA00022989"/>
    </source>
</evidence>
<dbReference type="Pfam" id="PF13520">
    <property type="entry name" value="AA_permease_2"/>
    <property type="match status" value="1"/>
</dbReference>
<keyword evidence="14" id="KW-1185">Reference proteome</keyword>